<accession>A0ABQ3G1D7</accession>
<dbReference type="SUPFAM" id="SSF53822">
    <property type="entry name" value="Periplasmic binding protein-like I"/>
    <property type="match status" value="1"/>
</dbReference>
<dbReference type="PRINTS" id="PR00036">
    <property type="entry name" value="HTHLACI"/>
</dbReference>
<protein>
    <submittedName>
        <fullName evidence="5">LacI family transcriptional regulator</fullName>
    </submittedName>
</protein>
<dbReference type="PROSITE" id="PS50932">
    <property type="entry name" value="HTH_LACI_2"/>
    <property type="match status" value="1"/>
</dbReference>
<keyword evidence="6" id="KW-1185">Reference proteome</keyword>
<keyword evidence="3" id="KW-0804">Transcription</keyword>
<organism evidence="5 6">
    <name type="scientific">Pseudorhodoferax aquiterrae</name>
    <dbReference type="NCBI Taxonomy" id="747304"/>
    <lineage>
        <taxon>Bacteria</taxon>
        <taxon>Pseudomonadati</taxon>
        <taxon>Pseudomonadota</taxon>
        <taxon>Betaproteobacteria</taxon>
        <taxon>Burkholderiales</taxon>
        <taxon>Comamonadaceae</taxon>
    </lineage>
</organism>
<keyword evidence="1" id="KW-0805">Transcription regulation</keyword>
<dbReference type="PANTHER" id="PTHR30146:SF145">
    <property type="entry name" value="RIBOSE OPERON REPRESSOR"/>
    <property type="match status" value="1"/>
</dbReference>
<dbReference type="PROSITE" id="PS00356">
    <property type="entry name" value="HTH_LACI_1"/>
    <property type="match status" value="1"/>
</dbReference>
<evidence type="ECO:0000256" key="1">
    <source>
        <dbReference type="ARBA" id="ARBA00023015"/>
    </source>
</evidence>
<comment type="caution">
    <text evidence="5">The sequence shown here is derived from an EMBL/GenBank/DDBJ whole genome shotgun (WGS) entry which is preliminary data.</text>
</comment>
<dbReference type="SMART" id="SM00354">
    <property type="entry name" value="HTH_LACI"/>
    <property type="match status" value="1"/>
</dbReference>
<dbReference type="Pfam" id="PF13377">
    <property type="entry name" value="Peripla_BP_3"/>
    <property type="match status" value="1"/>
</dbReference>
<dbReference type="InterPro" id="IPR010982">
    <property type="entry name" value="Lambda_DNA-bd_dom_sf"/>
</dbReference>
<evidence type="ECO:0000313" key="6">
    <source>
        <dbReference type="Proteomes" id="UP000626210"/>
    </source>
</evidence>
<dbReference type="Gene3D" id="3.40.50.2300">
    <property type="match status" value="2"/>
</dbReference>
<gene>
    <name evidence="5" type="ORF">GCM10007320_20620</name>
</gene>
<dbReference type="InterPro" id="IPR000843">
    <property type="entry name" value="HTH_LacI"/>
</dbReference>
<dbReference type="InterPro" id="IPR046335">
    <property type="entry name" value="LacI/GalR-like_sensor"/>
</dbReference>
<sequence>MGSMPSSLANPGSASIKDVAQRAGVSTTTVSRVLTDADAVRPALRERVQQAIAELGWRPSLAARRLRQRTTSLIGLVVADIRNPFFTAISRAVEDMAYAAGLRLILCNSDEDPAKERSYLELMADERASGVILAPTLEFTERHAPGQWPFPLVMVDRAPQAAVTDAVLLDNTGAAGELTRHLLSQGCRRIALLAGSHSTTGRQRQAGYEAVLREAGLAPRVQALRPDAQAGQDGAAGLLAEPDGTRPDALLATSGLLLLGAWRAARAAGLALPHDLALAGFDDNDWTTMPEPAITVLAQPTQDIGRSATELLLQRMAQPDRAPRRIVLQGQLLVRGSSLRAG</sequence>
<dbReference type="CDD" id="cd01392">
    <property type="entry name" value="HTH_LacI"/>
    <property type="match status" value="1"/>
</dbReference>
<dbReference type="InterPro" id="IPR028082">
    <property type="entry name" value="Peripla_BP_I"/>
</dbReference>
<dbReference type="PANTHER" id="PTHR30146">
    <property type="entry name" value="LACI-RELATED TRANSCRIPTIONAL REPRESSOR"/>
    <property type="match status" value="1"/>
</dbReference>
<dbReference type="SUPFAM" id="SSF47413">
    <property type="entry name" value="lambda repressor-like DNA-binding domains"/>
    <property type="match status" value="1"/>
</dbReference>
<evidence type="ECO:0000313" key="5">
    <source>
        <dbReference type="EMBL" id="GHC79394.1"/>
    </source>
</evidence>
<feature type="domain" description="HTH lacI-type" evidence="4">
    <location>
        <begin position="14"/>
        <end position="68"/>
    </location>
</feature>
<dbReference type="Proteomes" id="UP000626210">
    <property type="component" value="Unassembled WGS sequence"/>
</dbReference>
<reference evidence="6" key="1">
    <citation type="journal article" date="2019" name="Int. J. Syst. Evol. Microbiol.">
        <title>The Global Catalogue of Microorganisms (GCM) 10K type strain sequencing project: providing services to taxonomists for standard genome sequencing and annotation.</title>
        <authorList>
            <consortium name="The Broad Institute Genomics Platform"/>
            <consortium name="The Broad Institute Genome Sequencing Center for Infectious Disease"/>
            <person name="Wu L."/>
            <person name="Ma J."/>
        </authorList>
    </citation>
    <scope>NUCLEOTIDE SEQUENCE [LARGE SCALE GENOMIC DNA]</scope>
    <source>
        <strain evidence="6">KCTC 23314</strain>
    </source>
</reference>
<dbReference type="Gene3D" id="1.10.260.40">
    <property type="entry name" value="lambda repressor-like DNA-binding domains"/>
    <property type="match status" value="1"/>
</dbReference>
<evidence type="ECO:0000256" key="3">
    <source>
        <dbReference type="ARBA" id="ARBA00023163"/>
    </source>
</evidence>
<evidence type="ECO:0000259" key="4">
    <source>
        <dbReference type="PROSITE" id="PS50932"/>
    </source>
</evidence>
<proteinExistence type="predicted"/>
<dbReference type="Pfam" id="PF00356">
    <property type="entry name" value="LacI"/>
    <property type="match status" value="1"/>
</dbReference>
<evidence type="ECO:0000256" key="2">
    <source>
        <dbReference type="ARBA" id="ARBA00023125"/>
    </source>
</evidence>
<dbReference type="EMBL" id="BMYK01000004">
    <property type="protein sequence ID" value="GHC79394.1"/>
    <property type="molecule type" value="Genomic_DNA"/>
</dbReference>
<keyword evidence="2" id="KW-0238">DNA-binding</keyword>
<name>A0ABQ3G1D7_9BURK</name>